<gene>
    <name evidence="2" type="ORF">QBE51_07350</name>
</gene>
<dbReference type="EMBL" id="CP121687">
    <property type="protein sequence ID" value="WZL68646.1"/>
    <property type="molecule type" value="Genomic_DNA"/>
</dbReference>
<dbReference type="PROSITE" id="PS01125">
    <property type="entry name" value="ROK"/>
    <property type="match status" value="1"/>
</dbReference>
<dbReference type="Gene3D" id="3.30.420.40">
    <property type="match status" value="2"/>
</dbReference>
<name>A0ABZ2XZZ5_9FIRM</name>
<dbReference type="Proteomes" id="UP001486565">
    <property type="component" value="Chromosome"/>
</dbReference>
<reference evidence="2 3" key="1">
    <citation type="submission" date="2023-03" db="EMBL/GenBank/DDBJ databases">
        <title>Novel Species.</title>
        <authorList>
            <person name="Ma S."/>
        </authorList>
    </citation>
    <scope>NUCLEOTIDE SEQUENCE [LARGE SCALE GENOMIC DNA]</scope>
    <source>
        <strain evidence="2 3">LIND6LT2</strain>
    </source>
</reference>
<dbReference type="RefSeq" id="WP_341875653.1">
    <property type="nucleotide sequence ID" value="NZ_CP121687.1"/>
</dbReference>
<evidence type="ECO:0000313" key="3">
    <source>
        <dbReference type="Proteomes" id="UP001486565"/>
    </source>
</evidence>
<dbReference type="SUPFAM" id="SSF53067">
    <property type="entry name" value="Actin-like ATPase domain"/>
    <property type="match status" value="1"/>
</dbReference>
<evidence type="ECO:0000256" key="1">
    <source>
        <dbReference type="ARBA" id="ARBA00006479"/>
    </source>
</evidence>
<dbReference type="PANTHER" id="PTHR18964">
    <property type="entry name" value="ROK (REPRESSOR, ORF, KINASE) FAMILY"/>
    <property type="match status" value="1"/>
</dbReference>
<protein>
    <submittedName>
        <fullName evidence="2">ROK family protein</fullName>
    </submittedName>
</protein>
<sequence length="314" mass="33038">MYYIGVDLGGTNIAVGIVTEEGKLIKKRSIPTLRHREYQEILKDMGELCANIVKEEGIPLEEVASVGVGSPGTPDPVNGILVYANNLKFHNVPIRTELQKYINVPIYLENDANCAALGEAVAGAAKGYKNSVTVTLGTGVGGGIIIDGKIFSGSYYGGAEIGHHVIVADGEQCTCGRKGCWEAYASATALIREARIAVIRHPESGVAKLVGGDINLINAKIPFDAAQSGDPVGQELVDQYINYLGIGIANMINILQPEIVVIGGGVCAQGDNLLNPLKEVVQKNVYADGTLKTQLRIAELGNDAGIIGAAMLGK</sequence>
<evidence type="ECO:0000313" key="2">
    <source>
        <dbReference type="EMBL" id="WZL68646.1"/>
    </source>
</evidence>
<keyword evidence="3" id="KW-1185">Reference proteome</keyword>
<dbReference type="InterPro" id="IPR000600">
    <property type="entry name" value="ROK"/>
</dbReference>
<dbReference type="InterPro" id="IPR043129">
    <property type="entry name" value="ATPase_NBD"/>
</dbReference>
<organism evidence="2 3">
    <name type="scientific">Defluviitalea saccharophila</name>
    <dbReference type="NCBI Taxonomy" id="879970"/>
    <lineage>
        <taxon>Bacteria</taxon>
        <taxon>Bacillati</taxon>
        <taxon>Bacillota</taxon>
        <taxon>Clostridia</taxon>
        <taxon>Lachnospirales</taxon>
        <taxon>Defluviitaleaceae</taxon>
        <taxon>Defluviitalea</taxon>
    </lineage>
</organism>
<dbReference type="PANTHER" id="PTHR18964:SF149">
    <property type="entry name" value="BIFUNCTIONAL UDP-N-ACETYLGLUCOSAMINE 2-EPIMERASE_N-ACETYLMANNOSAMINE KINASE"/>
    <property type="match status" value="1"/>
</dbReference>
<proteinExistence type="inferred from homology"/>
<dbReference type="Pfam" id="PF00480">
    <property type="entry name" value="ROK"/>
    <property type="match status" value="1"/>
</dbReference>
<comment type="similarity">
    <text evidence="1">Belongs to the ROK (NagC/XylR) family.</text>
</comment>
<dbReference type="InterPro" id="IPR049874">
    <property type="entry name" value="ROK_cs"/>
</dbReference>
<accession>A0ABZ2XZZ5</accession>